<feature type="domain" description="DUF7352" evidence="1">
    <location>
        <begin position="182"/>
        <end position="270"/>
    </location>
</feature>
<gene>
    <name evidence="2" type="ORF">Ab1vBOLIVR5_gp66c</name>
</gene>
<dbReference type="InterPro" id="IPR055776">
    <property type="entry name" value="DUF7352"/>
</dbReference>
<accession>A0A858MSG4</accession>
<reference evidence="2 3" key="1">
    <citation type="submission" date="2020-03" db="EMBL/GenBank/DDBJ databases">
        <authorList>
            <person name="Holtappels D."/>
            <person name="Bomans J.P.J."/>
            <person name="Lavigne R."/>
            <person name="Wagemans J."/>
        </authorList>
    </citation>
    <scope>NUCLEOTIDE SEQUENCE [LARGE SCALE GENOMIC DNA]</scope>
    <source>
        <strain evidence="2 3">OLIVR5</strain>
    </source>
</reference>
<evidence type="ECO:0000313" key="2">
    <source>
        <dbReference type="EMBL" id="QIW87714.1"/>
    </source>
</evidence>
<evidence type="ECO:0000313" key="3">
    <source>
        <dbReference type="Proteomes" id="UP000671873"/>
    </source>
</evidence>
<organism evidence="2 3">
    <name type="scientific">Agrobacterium phage OLIVR5</name>
    <dbReference type="NCBI Taxonomy" id="2723773"/>
    <lineage>
        <taxon>Viruses</taxon>
        <taxon>Duplodnaviria</taxon>
        <taxon>Heunggongvirae</taxon>
        <taxon>Uroviricota</taxon>
        <taxon>Caudoviricetes</taxon>
        <taxon>Pootjesviridae</taxon>
        <taxon>Heverleevirus</taxon>
        <taxon>Heverleevirus OLIVR5</taxon>
    </lineage>
</organism>
<protein>
    <recommendedName>
        <fullName evidence="1">DUF7352 domain-containing protein</fullName>
    </recommendedName>
</protein>
<name>A0A858MSG4_9CAUD</name>
<sequence>MKIVQISKSEMEEVFKSNHPKYFTYSISEDKSRAEFGPVSSEGRSSIPYFIYEKGKYKGGIHDSSEFLAAKIDLHLAKKENGECFIGVCILKGLLKDKESSIFGYLEGDEAFLKFESVSNKKKITYTYDKYAFGNEDRLAFDLSTVVCTFVEEPIVEETPPEQADQWDEALRGKKMSSSKGKVIYKYQIPILETIDMRLPEGYEIIRVDSENGMFWLWAIVDTEAPDTDVRLYSVKCGGNMPDVEGLKYLGYCTIFIQQELALYLFIDPNFKKEI</sequence>
<dbReference type="EMBL" id="MT234342">
    <property type="protein sequence ID" value="QIW87714.1"/>
    <property type="molecule type" value="Genomic_DNA"/>
</dbReference>
<proteinExistence type="predicted"/>
<keyword evidence="3" id="KW-1185">Reference proteome</keyword>
<dbReference type="Pfam" id="PF24043">
    <property type="entry name" value="DUF7352"/>
    <property type="match status" value="1"/>
</dbReference>
<dbReference type="Proteomes" id="UP000671873">
    <property type="component" value="Segment"/>
</dbReference>
<evidence type="ECO:0000259" key="1">
    <source>
        <dbReference type="Pfam" id="PF24043"/>
    </source>
</evidence>